<gene>
    <name evidence="3" type="primary">ydjP_2</name>
    <name evidence="3" type="ORF">SDC9_88261</name>
</gene>
<proteinExistence type="predicted"/>
<dbReference type="PANTHER" id="PTHR43798:SF31">
    <property type="entry name" value="AB HYDROLASE SUPERFAMILY PROTEIN YCLE"/>
    <property type="match status" value="1"/>
</dbReference>
<feature type="domain" description="AB hydrolase-1" evidence="2">
    <location>
        <begin position="26"/>
        <end position="125"/>
    </location>
</feature>
<dbReference type="GO" id="GO:0016020">
    <property type="term" value="C:membrane"/>
    <property type="evidence" value="ECO:0007669"/>
    <property type="project" value="TreeGrafter"/>
</dbReference>
<dbReference type="SUPFAM" id="SSF53474">
    <property type="entry name" value="alpha/beta-Hydrolases"/>
    <property type="match status" value="1"/>
</dbReference>
<dbReference type="InterPro" id="IPR029058">
    <property type="entry name" value="AB_hydrolase_fold"/>
</dbReference>
<accession>A0A644ZLE5</accession>
<sequence>MNNIMSKHFTVSDGTKLHYMEAGSGKPLVMIHGWGQSAESFKYNIPELAKHFRVIAVDQRGHGESEKPNHGYRLARLSKDIHDMLVGLDLNDVNILGWSMGCSVIWSYWDTFGSERLSKMILVDEPAWLLKCEENELGLWTYEELLANCKAMLEDKATYSSDLITGLLTKQVTEDEKNQLIEENMKMPAEYTATLAFTHWLGDWRDVIPTITIPTLIIGGKKSFVNWKSQVWNHEHIPNSKLELFDERGHLLFFEEPERFNSIVKDFID</sequence>
<evidence type="ECO:0000256" key="1">
    <source>
        <dbReference type="ARBA" id="ARBA00022801"/>
    </source>
</evidence>
<dbReference type="EMBL" id="VSSQ01009430">
    <property type="protein sequence ID" value="MPM41606.1"/>
    <property type="molecule type" value="Genomic_DNA"/>
</dbReference>
<dbReference type="GO" id="GO:0016787">
    <property type="term" value="F:hydrolase activity"/>
    <property type="evidence" value="ECO:0007669"/>
    <property type="project" value="UniProtKB-KW"/>
</dbReference>
<evidence type="ECO:0000313" key="3">
    <source>
        <dbReference type="EMBL" id="MPM41606.1"/>
    </source>
</evidence>
<protein>
    <submittedName>
        <fullName evidence="3">AB hydrolase superfamily protein YdjP</fullName>
        <ecNumber evidence="3">3.-.-.-</ecNumber>
    </submittedName>
</protein>
<dbReference type="AlphaFoldDB" id="A0A644ZLE5"/>
<dbReference type="Gene3D" id="3.40.50.1820">
    <property type="entry name" value="alpha/beta hydrolase"/>
    <property type="match status" value="1"/>
</dbReference>
<dbReference type="PANTHER" id="PTHR43798">
    <property type="entry name" value="MONOACYLGLYCEROL LIPASE"/>
    <property type="match status" value="1"/>
</dbReference>
<reference evidence="3" key="1">
    <citation type="submission" date="2019-08" db="EMBL/GenBank/DDBJ databases">
        <authorList>
            <person name="Kucharzyk K."/>
            <person name="Murdoch R.W."/>
            <person name="Higgins S."/>
            <person name="Loffler F."/>
        </authorList>
    </citation>
    <scope>NUCLEOTIDE SEQUENCE</scope>
</reference>
<evidence type="ECO:0000259" key="2">
    <source>
        <dbReference type="Pfam" id="PF00561"/>
    </source>
</evidence>
<dbReference type="Pfam" id="PF00561">
    <property type="entry name" value="Abhydrolase_1"/>
    <property type="match status" value="1"/>
</dbReference>
<dbReference type="InterPro" id="IPR000073">
    <property type="entry name" value="AB_hydrolase_1"/>
</dbReference>
<comment type="caution">
    <text evidence="3">The sequence shown here is derived from an EMBL/GenBank/DDBJ whole genome shotgun (WGS) entry which is preliminary data.</text>
</comment>
<keyword evidence="1 3" id="KW-0378">Hydrolase</keyword>
<dbReference type="InterPro" id="IPR050266">
    <property type="entry name" value="AB_hydrolase_sf"/>
</dbReference>
<name>A0A644ZLE5_9ZZZZ</name>
<organism evidence="3">
    <name type="scientific">bioreactor metagenome</name>
    <dbReference type="NCBI Taxonomy" id="1076179"/>
    <lineage>
        <taxon>unclassified sequences</taxon>
        <taxon>metagenomes</taxon>
        <taxon>ecological metagenomes</taxon>
    </lineage>
</organism>
<dbReference type="EC" id="3.-.-.-" evidence="3"/>